<dbReference type="InterPro" id="IPR050985">
    <property type="entry name" value="Alpha-glycosidase_related"/>
</dbReference>
<feature type="active site" description="Nucleophile" evidence="6">
    <location>
        <position position="467"/>
    </location>
</feature>
<evidence type="ECO:0000256" key="1">
    <source>
        <dbReference type="ARBA" id="ARBA00001255"/>
    </source>
</evidence>
<proteinExistence type="inferred from homology"/>
<dbReference type="PANTHER" id="PTHR43053:SF3">
    <property type="entry name" value="ALPHA-GALACTOSIDASE C-RELATED"/>
    <property type="match status" value="1"/>
</dbReference>
<feature type="binding site" evidence="7">
    <location>
        <begin position="465"/>
        <end position="469"/>
    </location>
    <ligand>
        <name>substrate</name>
    </ligand>
</feature>
<evidence type="ECO:0000256" key="4">
    <source>
        <dbReference type="ARBA" id="ARBA00023295"/>
    </source>
</evidence>
<dbReference type="EC" id="3.2.1.22" evidence="2 5"/>
<evidence type="ECO:0000256" key="3">
    <source>
        <dbReference type="ARBA" id="ARBA00022801"/>
    </source>
</evidence>
<protein>
    <recommendedName>
        <fullName evidence="2 5">Alpha-galactosidase</fullName>
        <ecNumber evidence="2 5">3.2.1.22</ecNumber>
    </recommendedName>
</protein>
<dbReference type="InterPro" id="IPR038417">
    <property type="entry name" value="Alpga-gal_N_sf"/>
</dbReference>
<dbReference type="PANTHER" id="PTHR43053">
    <property type="entry name" value="GLYCOSIDASE FAMILY 31"/>
    <property type="match status" value="1"/>
</dbReference>
<comment type="similarity">
    <text evidence="5">Belongs to the glycosyl hydrolase.</text>
</comment>
<accession>A0A6N7W877</accession>
<evidence type="ECO:0000256" key="6">
    <source>
        <dbReference type="PIRSR" id="PIRSR005536-1"/>
    </source>
</evidence>
<dbReference type="EMBL" id="VULO01000008">
    <property type="protein sequence ID" value="MSS84642.1"/>
    <property type="molecule type" value="Genomic_DNA"/>
</dbReference>
<dbReference type="Proteomes" id="UP000470875">
    <property type="component" value="Unassembled WGS sequence"/>
</dbReference>
<feature type="binding site" evidence="7">
    <location>
        <position position="534"/>
    </location>
    <ligand>
        <name>substrate</name>
    </ligand>
</feature>
<feature type="binding site" evidence="7">
    <location>
        <position position="432"/>
    </location>
    <ligand>
        <name>substrate</name>
    </ligand>
</feature>
<dbReference type="InterPro" id="IPR031704">
    <property type="entry name" value="Glyco_hydro_36_N"/>
</dbReference>
<dbReference type="InterPro" id="IPR013785">
    <property type="entry name" value="Aldolase_TIM"/>
</dbReference>
<dbReference type="PROSITE" id="PS00512">
    <property type="entry name" value="ALPHA_GALACTOSIDASE"/>
    <property type="match status" value="1"/>
</dbReference>
<evidence type="ECO:0000256" key="5">
    <source>
        <dbReference type="PIRNR" id="PIRNR005536"/>
    </source>
</evidence>
<gene>
    <name evidence="9" type="ORF">FYJ24_07660</name>
</gene>
<sequence length="750" mass="83603">MGKDALARTIHARAGGLSLVLDTSSQRIPRIVYWGAELTGETSVTLEALVCASREPLAGNAPDLPAATGIVPLESDGWLGRAGLKGFRSGGVDWSPRFDLVSVETPETDGVKSDGVLECGAGKLIFGLTDERAHLDLRIEVELFPQGLFRTRCRLGNSGDGVYHLQELGIALPLPLTANEVLDMTGRWGKERHPQRQDVQVACRLRESWRGRTGFDAPDMTMVGEKGFSFQSGNIWGLHTAFSGNHRTWVQKLPSGEEIIGGSEALYPGEVSLETGAEYATPYFYALHAVGLDDAANRVQSWMRSRNNHVKTPRPVTINVWEAVYFRHDLPELLALADKAASIGVERYVLDDGWFRGRRDDHQGLGDWYVDEEVWPQGLGPLADYVHSKGMQFGLWFEPEMVSMNSDLARSHPDWVMGARGTDSESLPLEWRHQQVLNISIPEARKYLEDRIVSLVKEYGIDYIKWDHNRDLIDAGNLQQEGRAAVHLQTLSTYKLLDDIRSQCPGLEIESCSSGGGRIDLEILQHTDRVWVSDCIDPVERQEMTRWLAQLLPPELMGTHVASPHSHTTGRWSTMSMRGATALWGHFGIEWDISSADPEEIEELRQWISFYKQQRAFLHSGSLVRCETPDDSLWLQGIVAPDKDRALFQLVTRHRPSISPWGRITFAGLDDKKTYQIRPILIGAAPSGLQMVDWFGAEENFYVSTNQGVIPVDTDLPGITLTGAALRHVGVQTPLMHPDQALLIEISSEN</sequence>
<dbReference type="InterPro" id="IPR002252">
    <property type="entry name" value="Glyco_hydro_36"/>
</dbReference>
<evidence type="ECO:0000259" key="8">
    <source>
        <dbReference type="Pfam" id="PF16875"/>
    </source>
</evidence>
<evidence type="ECO:0000313" key="10">
    <source>
        <dbReference type="Proteomes" id="UP000470875"/>
    </source>
</evidence>
<dbReference type="AlphaFoldDB" id="A0A6N7W877"/>
<dbReference type="Gene3D" id="3.20.20.70">
    <property type="entry name" value="Aldolase class I"/>
    <property type="match status" value="1"/>
</dbReference>
<dbReference type="InterPro" id="IPR000111">
    <property type="entry name" value="Glyco_hydro_27/36_CS"/>
</dbReference>
<organism evidence="9 10">
    <name type="scientific">Scrofimicrobium canadense</name>
    <dbReference type="NCBI Taxonomy" id="2652290"/>
    <lineage>
        <taxon>Bacteria</taxon>
        <taxon>Bacillati</taxon>
        <taxon>Actinomycetota</taxon>
        <taxon>Actinomycetes</taxon>
        <taxon>Actinomycetales</taxon>
        <taxon>Actinomycetaceae</taxon>
        <taxon>Scrofimicrobium</taxon>
    </lineage>
</organism>
<keyword evidence="3 5" id="KW-0378">Hydrolase</keyword>
<name>A0A6N7W877_9ACTO</name>
<dbReference type="InterPro" id="IPR013780">
    <property type="entry name" value="Glyco_hydro_b"/>
</dbReference>
<evidence type="ECO:0000256" key="2">
    <source>
        <dbReference type="ARBA" id="ARBA00012755"/>
    </source>
</evidence>
<evidence type="ECO:0000313" key="9">
    <source>
        <dbReference type="EMBL" id="MSS84642.1"/>
    </source>
</evidence>
<dbReference type="SUPFAM" id="SSF51445">
    <property type="entry name" value="(Trans)glycosidases"/>
    <property type="match status" value="1"/>
</dbReference>
<dbReference type="Gene3D" id="2.70.98.60">
    <property type="entry name" value="alpha-galactosidase from lactobacil brevis"/>
    <property type="match status" value="1"/>
</dbReference>
<feature type="domain" description="Glycosyl hydrolase family 36 N-terminal" evidence="8">
    <location>
        <begin position="29"/>
        <end position="273"/>
    </location>
</feature>
<feature type="active site" description="Proton donor" evidence="6">
    <location>
        <position position="534"/>
    </location>
</feature>
<feature type="binding site" evidence="7">
    <location>
        <position position="188"/>
    </location>
    <ligand>
        <name>substrate</name>
    </ligand>
</feature>
<dbReference type="Pfam" id="PF02065">
    <property type="entry name" value="Melibiase"/>
    <property type="match status" value="1"/>
</dbReference>
<keyword evidence="4 5" id="KW-0326">Glycosidase</keyword>
<dbReference type="InterPro" id="IPR017853">
    <property type="entry name" value="GH"/>
</dbReference>
<dbReference type="Gene3D" id="2.60.40.1180">
    <property type="entry name" value="Golgi alpha-mannosidase II"/>
    <property type="match status" value="1"/>
</dbReference>
<dbReference type="Pfam" id="PF16875">
    <property type="entry name" value="Glyco_hydro_36N"/>
    <property type="match status" value="1"/>
</dbReference>
<dbReference type="PRINTS" id="PR00743">
    <property type="entry name" value="GLHYDRLASE36"/>
</dbReference>
<dbReference type="GO" id="GO:0016052">
    <property type="term" value="P:carbohydrate catabolic process"/>
    <property type="evidence" value="ECO:0007669"/>
    <property type="project" value="InterPro"/>
</dbReference>
<reference evidence="9 10" key="1">
    <citation type="submission" date="2019-08" db="EMBL/GenBank/DDBJ databases">
        <title>In-depth cultivation of the pig gut microbiome towards novel bacterial diversity and tailored functional studies.</title>
        <authorList>
            <person name="Wylensek D."/>
            <person name="Hitch T.C.A."/>
            <person name="Clavel T."/>
        </authorList>
    </citation>
    <scope>NUCLEOTIDE SEQUENCE [LARGE SCALE GENOMIC DNA]</scope>
    <source>
        <strain evidence="9 10">WB03_NA08</strain>
    </source>
</reference>
<comment type="catalytic activity">
    <reaction evidence="1 5">
        <text>Hydrolysis of terminal, non-reducing alpha-D-galactose residues in alpha-D-galactosides, including galactose oligosaccharides, galactomannans and galactolipids.</text>
        <dbReference type="EC" id="3.2.1.22"/>
    </reaction>
</comment>
<feature type="binding site" evidence="7">
    <location>
        <begin position="351"/>
        <end position="352"/>
    </location>
    <ligand>
        <name>substrate</name>
    </ligand>
</feature>
<dbReference type="FunFam" id="3.20.20.70:FF:000118">
    <property type="entry name" value="Alpha-galactosidase"/>
    <property type="match status" value="1"/>
</dbReference>
<dbReference type="GO" id="GO:0004557">
    <property type="term" value="F:alpha-galactosidase activity"/>
    <property type="evidence" value="ECO:0007669"/>
    <property type="project" value="UniProtKB-UniRule"/>
</dbReference>
<feature type="binding site" evidence="7">
    <location>
        <position position="512"/>
    </location>
    <ligand>
        <name>substrate</name>
    </ligand>
</feature>
<comment type="caution">
    <text evidence="9">The sequence shown here is derived from an EMBL/GenBank/DDBJ whole genome shotgun (WGS) entry which is preliminary data.</text>
</comment>
<dbReference type="PIRSF" id="PIRSF005536">
    <property type="entry name" value="Agal"/>
    <property type="match status" value="1"/>
</dbReference>
<dbReference type="CDD" id="cd14791">
    <property type="entry name" value="GH36"/>
    <property type="match status" value="1"/>
</dbReference>
<evidence type="ECO:0000256" key="7">
    <source>
        <dbReference type="PIRSR" id="PIRSR005536-2"/>
    </source>
</evidence>
<keyword evidence="10" id="KW-1185">Reference proteome</keyword>